<dbReference type="InterPro" id="IPR036388">
    <property type="entry name" value="WH-like_DNA-bd_sf"/>
</dbReference>
<evidence type="ECO:0000313" key="3">
    <source>
        <dbReference type="EMBL" id="BES82319.1"/>
    </source>
</evidence>
<keyword evidence="4" id="KW-1185">Reference proteome</keyword>
<feature type="region of interest" description="Disordered" evidence="1">
    <location>
        <begin position="227"/>
        <end position="268"/>
    </location>
</feature>
<dbReference type="Pfam" id="PF14947">
    <property type="entry name" value="HTH_45"/>
    <property type="match status" value="1"/>
</dbReference>
<dbReference type="Proteomes" id="UP001341135">
    <property type="component" value="Chromosome"/>
</dbReference>
<name>A0ABM8J0I5_9CREN</name>
<organism evidence="3 4">
    <name type="scientific">Pyrodictium abyssi</name>
    <dbReference type="NCBI Taxonomy" id="54256"/>
    <lineage>
        <taxon>Archaea</taxon>
        <taxon>Thermoproteota</taxon>
        <taxon>Thermoprotei</taxon>
        <taxon>Desulfurococcales</taxon>
        <taxon>Pyrodictiaceae</taxon>
        <taxon>Pyrodictium</taxon>
    </lineage>
</organism>
<dbReference type="GeneID" id="89289893"/>
<feature type="domain" description="ArnR1-like winged helix-turn-helix" evidence="2">
    <location>
        <begin position="12"/>
        <end position="91"/>
    </location>
</feature>
<sequence length="268" mass="29168">MKYVRKGSVASRRDRVGIVASILRVLDEHGPSTKTAIMRLAEINSRSFEEYVERFLVPRGLVEKRRFRDHYIYAITPQGKMIQAVLDVVKDLVHRDEPEYVKMLRDLVAEALRLRGYTVTAQIPLGGGLVLPVDIAATRNGTTVVVNVAGTRSSVLLRLAVSALAVILGGAKAVVAIPSTIAELKDLALVANTTAGMKVVVYTPSTVHEAVDEVIDAIETDSQNNIHAQHAQEEDLRTPPVCQQSRPASVENTTMDTGGATPRRITIA</sequence>
<dbReference type="EMBL" id="AP028907">
    <property type="protein sequence ID" value="BES82319.1"/>
    <property type="molecule type" value="Genomic_DNA"/>
</dbReference>
<accession>A0ABM8J0I5</accession>
<evidence type="ECO:0000259" key="2">
    <source>
        <dbReference type="Pfam" id="PF14947"/>
    </source>
</evidence>
<feature type="compositionally biased region" description="Polar residues" evidence="1">
    <location>
        <begin position="241"/>
        <end position="256"/>
    </location>
</feature>
<gene>
    <name evidence="3" type="ORF">PABY_18860</name>
</gene>
<evidence type="ECO:0000313" key="4">
    <source>
        <dbReference type="Proteomes" id="UP001341135"/>
    </source>
</evidence>
<dbReference type="Gene3D" id="1.10.10.10">
    <property type="entry name" value="Winged helix-like DNA-binding domain superfamily/Winged helix DNA-binding domain"/>
    <property type="match status" value="1"/>
</dbReference>
<reference evidence="3 4" key="1">
    <citation type="submission" date="2023-09" db="EMBL/GenBank/DDBJ databases">
        <title>Pyrofollis japonicus gen. nov. sp. nov., a novel member of the family Pyrodictiaceae isolated from the Iheya North hydrothermal field.</title>
        <authorList>
            <person name="Miyazaki U."/>
            <person name="Sanari M."/>
            <person name="Tame A."/>
            <person name="Kitajima M."/>
            <person name="Okamoto A."/>
            <person name="Sawayama S."/>
            <person name="Miyazaki J."/>
            <person name="Takai K."/>
            <person name="Nakagawa S."/>
        </authorList>
    </citation>
    <scope>NUCLEOTIDE SEQUENCE [LARGE SCALE GENOMIC DNA]</scope>
    <source>
        <strain evidence="3 4">AV2</strain>
    </source>
</reference>
<protein>
    <recommendedName>
        <fullName evidence="2">ArnR1-like winged helix-turn-helix domain-containing protein</fullName>
    </recommendedName>
</protein>
<dbReference type="InterPro" id="IPR038723">
    <property type="entry name" value="ArnR1-like_HTH"/>
</dbReference>
<proteinExistence type="predicted"/>
<dbReference type="RefSeq" id="WP_338249532.1">
    <property type="nucleotide sequence ID" value="NZ_AP028907.1"/>
</dbReference>
<evidence type="ECO:0000256" key="1">
    <source>
        <dbReference type="SAM" id="MobiDB-lite"/>
    </source>
</evidence>